<dbReference type="STRING" id="1824.SAMN05444423_103235"/>
<dbReference type="RefSeq" id="WP_022567292.1">
    <property type="nucleotide sequence ID" value="NZ_BAFO02000035.1"/>
</dbReference>
<feature type="region of interest" description="Disordered" evidence="3">
    <location>
        <begin position="1157"/>
        <end position="1178"/>
    </location>
</feature>
<accession>U5EQX3</accession>
<feature type="compositionally biased region" description="Basic and acidic residues" evidence="3">
    <location>
        <begin position="1009"/>
        <end position="1018"/>
    </location>
</feature>
<dbReference type="Pfam" id="PF20703">
    <property type="entry name" value="nSTAND1"/>
    <property type="match status" value="1"/>
</dbReference>
<feature type="compositionally biased region" description="Basic residues" evidence="3">
    <location>
        <begin position="1067"/>
        <end position="1082"/>
    </location>
</feature>
<keyword evidence="1" id="KW-0853">WD repeat</keyword>
<feature type="region of interest" description="Disordered" evidence="3">
    <location>
        <begin position="1058"/>
        <end position="1143"/>
    </location>
</feature>
<feature type="compositionally biased region" description="Basic and acidic residues" evidence="3">
    <location>
        <begin position="1083"/>
        <end position="1092"/>
    </location>
</feature>
<dbReference type="InterPro" id="IPR011047">
    <property type="entry name" value="Quinoprotein_ADH-like_sf"/>
</dbReference>
<name>U5EQX3_NOCAS</name>
<dbReference type="SUPFAM" id="SSF52540">
    <property type="entry name" value="P-loop containing nucleoside triphosphate hydrolases"/>
    <property type="match status" value="1"/>
</dbReference>
<evidence type="ECO:0000256" key="1">
    <source>
        <dbReference type="ARBA" id="ARBA00022574"/>
    </source>
</evidence>
<comment type="caution">
    <text evidence="5">The sequence shown here is derived from an EMBL/GenBank/DDBJ whole genome shotgun (WGS) entry which is preliminary data.</text>
</comment>
<dbReference type="AlphaFoldDB" id="U5EQX3"/>
<organism evidence="5 6">
    <name type="scientific">Nocardia asteroides NBRC 15531</name>
    <dbReference type="NCBI Taxonomy" id="1110697"/>
    <lineage>
        <taxon>Bacteria</taxon>
        <taxon>Bacillati</taxon>
        <taxon>Actinomycetota</taxon>
        <taxon>Actinomycetes</taxon>
        <taxon>Mycobacteriales</taxon>
        <taxon>Nocardiaceae</taxon>
        <taxon>Nocardia</taxon>
    </lineage>
</organism>
<dbReference type="Proteomes" id="UP000017048">
    <property type="component" value="Unassembled WGS sequence"/>
</dbReference>
<dbReference type="SUPFAM" id="SSF50998">
    <property type="entry name" value="Quinoprotein alcohol dehydrogenase-like"/>
    <property type="match status" value="1"/>
</dbReference>
<feature type="region of interest" description="Disordered" evidence="3">
    <location>
        <begin position="975"/>
        <end position="1039"/>
    </location>
</feature>
<feature type="domain" description="Novel STAND NTPase 1" evidence="4">
    <location>
        <begin position="120"/>
        <end position="479"/>
    </location>
</feature>
<protein>
    <recommendedName>
        <fullName evidence="4">Novel STAND NTPase 1 domain-containing protein</fullName>
    </recommendedName>
</protein>
<dbReference type="Gene3D" id="2.130.10.10">
    <property type="entry name" value="YVTN repeat-like/Quinoprotein amine dehydrogenase"/>
    <property type="match status" value="2"/>
</dbReference>
<dbReference type="InterPro" id="IPR015943">
    <property type="entry name" value="WD40/YVTN_repeat-like_dom_sf"/>
</dbReference>
<sequence>MTNSDPESSSPRALFAQRFAELYAAAGNPTLRRVASATERRMRNTQAGTPSAQRISDWKAGRNVPARFESLLPVILTLVDLARKAQRELPRALADPHEWRRLWQESVTWTATAGEGDTCPFPGLRAFRADERALFFGRERATADFVDLVRGSTGIVVLIGASGAGKSSLLAAGLRPALDLPSATMTPGATPSAALAAVDTADLRVLVVDQFEELFTLCRDETERAGFLTALAALTTRPADPITVVLALRADFYEPCLHHPVLRESLQHNGYLLGPMTMDEVSRAVTGPAAAAGLTLEQGLEELVRTELHGLGGHTGADGYDPGALPLLSHVMAATWQQREGRKLTVAGYRKAGGVAGSVAETAELAWTELTPAQQHAAQEMLGALVTVGEDARDTRRTVPRADLLTRGGDPDAAAEALEVLAAARLIALDADSVQFSHEIVLTAWPRLRGWIDTDRVGHLVRQRLESDAAEWETTARDSALLYRGTRLDSATAHTRDTASPRARAFLAASGRSARRGRRWRIGAAAIVLALLATGVVAFDRGRLADQRTADRDYTELVAAAQRTRATDPTLSAQMLLAAYRMRPDDATRTQLLNSQDLPLAVTVPAHTRGIRSLAARHSDNLLAASDYAGEAAFWNIDDPTRPRRLDVDPGFRADQLIFVPGGSDAVTEGAGGIQLWDLADPRSPRVLHTFDTLRGRSIAVDPTGKLLAEADAGRFTLWDISDRTRPTRAFTTPLPGDHHRIEFAPASPTLALSTTTFAPGQVDTVQLWDIRVPSAAREIGTPITSIGSERIQDFAFSPDGTRMAVATYGVRENANAATSRVTLWQVTDPLRLRAYGAPIRIDNEVTSSLAFREDGNLLAVGSDESGQLWNVADPTQPVRTGPSLSVSPTACPQATRAICRGGPISMVFLPGAPILFGAGDDGHVRSWSLPPSTADAVSGVASVPVFDRAGDRMTMLTVSGHLVVWDTTDARRPRRVADIPGSPKWRAPELSPDGRTLSVHDASTAQRRVFDLTDPRSPRPLTSWPTTGGQGSPVEGGRMLDIGEKSAQLWDVADRAAPAGTADTRAHRHLHRRRPQSRRHPSPRDDARPTRLDAALRSPDLGVGRPTAPPVGHRNRHRCHRRLPADEVSVRQQDPRRSPVRSLRPVGHLDFRHRLPAGRRGAHRDRAAAVRIGHHGP</sequence>
<evidence type="ECO:0000256" key="2">
    <source>
        <dbReference type="ARBA" id="ARBA00022737"/>
    </source>
</evidence>
<evidence type="ECO:0000256" key="3">
    <source>
        <dbReference type="SAM" id="MobiDB-lite"/>
    </source>
</evidence>
<evidence type="ECO:0000313" key="6">
    <source>
        <dbReference type="Proteomes" id="UP000017048"/>
    </source>
</evidence>
<keyword evidence="2" id="KW-0677">Repeat</keyword>
<proteinExistence type="predicted"/>
<dbReference type="InterPro" id="IPR001680">
    <property type="entry name" value="WD40_rpt"/>
</dbReference>
<dbReference type="PANTHER" id="PTHR22847">
    <property type="entry name" value="WD40 REPEAT PROTEIN"/>
    <property type="match status" value="1"/>
</dbReference>
<evidence type="ECO:0000313" key="5">
    <source>
        <dbReference type="EMBL" id="GAD87509.1"/>
    </source>
</evidence>
<reference evidence="5 6" key="1">
    <citation type="journal article" date="2014" name="BMC Genomics">
        <title>Genome based analysis of type-I polyketide synthase and nonribosomal peptide synthetase gene clusters in seven strains of five representative Nocardia species.</title>
        <authorList>
            <person name="Komaki H."/>
            <person name="Ichikawa N."/>
            <person name="Hosoyama A."/>
            <person name="Takahashi-Nakaguchi A."/>
            <person name="Matsuzawa T."/>
            <person name="Suzuki K."/>
            <person name="Fujita N."/>
            <person name="Gonoi T."/>
        </authorList>
    </citation>
    <scope>NUCLEOTIDE SEQUENCE [LARGE SCALE GENOMIC DNA]</scope>
    <source>
        <strain evidence="5 6">NBRC 15531</strain>
    </source>
</reference>
<dbReference type="SMART" id="SM00320">
    <property type="entry name" value="WD40"/>
    <property type="match status" value="4"/>
</dbReference>
<gene>
    <name evidence="5" type="ORF">NCAST_35_00310</name>
</gene>
<dbReference type="InterPro" id="IPR011041">
    <property type="entry name" value="Quinoprot_gluc/sorb_DH_b-prop"/>
</dbReference>
<feature type="compositionally biased region" description="Basic and acidic residues" evidence="3">
    <location>
        <begin position="1124"/>
        <end position="1138"/>
    </location>
</feature>
<dbReference type="eggNOG" id="COG2319">
    <property type="taxonomic scope" value="Bacteria"/>
</dbReference>
<dbReference type="PANTHER" id="PTHR22847:SF637">
    <property type="entry name" value="WD REPEAT DOMAIN 5B"/>
    <property type="match status" value="1"/>
</dbReference>
<feature type="compositionally biased region" description="Basic residues" evidence="3">
    <location>
        <begin position="1114"/>
        <end position="1123"/>
    </location>
</feature>
<keyword evidence="6" id="KW-1185">Reference proteome</keyword>
<dbReference type="SUPFAM" id="SSF50952">
    <property type="entry name" value="Soluble quinoprotein glucose dehydrogenase"/>
    <property type="match status" value="1"/>
</dbReference>
<dbReference type="OrthoDB" id="134501at2"/>
<dbReference type="GeneID" id="91515301"/>
<evidence type="ECO:0000259" key="4">
    <source>
        <dbReference type="Pfam" id="PF20703"/>
    </source>
</evidence>
<dbReference type="InterPro" id="IPR027417">
    <property type="entry name" value="P-loop_NTPase"/>
</dbReference>
<dbReference type="EMBL" id="BAFO02000035">
    <property type="protein sequence ID" value="GAD87509.1"/>
    <property type="molecule type" value="Genomic_DNA"/>
</dbReference>
<dbReference type="InterPro" id="IPR049052">
    <property type="entry name" value="nSTAND1"/>
</dbReference>